<dbReference type="Proteomes" id="UP000552709">
    <property type="component" value="Unassembled WGS sequence"/>
</dbReference>
<keyword evidence="2" id="KW-1185">Reference proteome</keyword>
<dbReference type="AlphaFoldDB" id="A0A7W8NHB2"/>
<dbReference type="RefSeq" id="WP_184137377.1">
    <property type="nucleotide sequence ID" value="NZ_JACHFL010000020.1"/>
</dbReference>
<reference evidence="1 2" key="1">
    <citation type="submission" date="2020-08" db="EMBL/GenBank/DDBJ databases">
        <title>Genomic Encyclopedia of Type Strains, Phase IV (KMG-IV): sequencing the most valuable type-strain genomes for metagenomic binning, comparative biology and taxonomic classification.</title>
        <authorList>
            <person name="Goeker M."/>
        </authorList>
    </citation>
    <scope>NUCLEOTIDE SEQUENCE [LARGE SCALE GENOMIC DNA]</scope>
    <source>
        <strain evidence="1 2">DSM 27939</strain>
    </source>
</reference>
<proteinExistence type="predicted"/>
<sequence length="200" mass="22846">MHELLMVLVALMAQDAVDQIPEAMRRLVCRLAAKLPGEHAEIMRETWLAELEAIPGKFPKLWFLLPLYLSQAELRRAAAGSPVQAEIEKDSDADPIPDLLKMIAGLEDQLREEKWRMQMHHKYSAMNKHWKEDAQVTIEACENSADPNDRKLLQAAIQKIRDYSNEIASLEANKMITALEIDFIERKLANLGNLHVQNEI</sequence>
<dbReference type="EMBL" id="JACHFL010000020">
    <property type="protein sequence ID" value="MBB5365685.1"/>
    <property type="molecule type" value="Genomic_DNA"/>
</dbReference>
<accession>A0A7W8NHB2</accession>
<evidence type="ECO:0000313" key="2">
    <source>
        <dbReference type="Proteomes" id="UP000552709"/>
    </source>
</evidence>
<evidence type="ECO:0000313" key="1">
    <source>
        <dbReference type="EMBL" id="MBB5365685.1"/>
    </source>
</evidence>
<gene>
    <name evidence="1" type="ORF">HNQ08_004811</name>
</gene>
<protein>
    <submittedName>
        <fullName evidence="1">Mlc titration factor MtfA (PtsG expression regulator)</fullName>
    </submittedName>
</protein>
<organism evidence="1 2">
    <name type="scientific">Deinococcus humi</name>
    <dbReference type="NCBI Taxonomy" id="662880"/>
    <lineage>
        <taxon>Bacteria</taxon>
        <taxon>Thermotogati</taxon>
        <taxon>Deinococcota</taxon>
        <taxon>Deinococci</taxon>
        <taxon>Deinococcales</taxon>
        <taxon>Deinococcaceae</taxon>
        <taxon>Deinococcus</taxon>
    </lineage>
</organism>
<name>A0A7W8NHB2_9DEIO</name>
<comment type="caution">
    <text evidence="1">The sequence shown here is derived from an EMBL/GenBank/DDBJ whole genome shotgun (WGS) entry which is preliminary data.</text>
</comment>